<dbReference type="Proteomes" id="UP000001072">
    <property type="component" value="Unassembled WGS sequence"/>
</dbReference>
<proteinExistence type="predicted"/>
<dbReference type="HOGENOM" id="CLU_937137_0_0_1"/>
<keyword evidence="2" id="KW-1185">Reference proteome</keyword>
<dbReference type="GeneID" id="18921857"/>
<dbReference type="InParanoid" id="F4RAF3"/>
<dbReference type="EMBL" id="GL883094">
    <property type="protein sequence ID" value="EGG10471.1"/>
    <property type="molecule type" value="Genomic_DNA"/>
</dbReference>
<reference evidence="2" key="1">
    <citation type="journal article" date="2011" name="Proc. Natl. Acad. Sci. U.S.A.">
        <title>Obligate biotrophy features unraveled by the genomic analysis of rust fungi.</title>
        <authorList>
            <person name="Duplessis S."/>
            <person name="Cuomo C.A."/>
            <person name="Lin Y.-C."/>
            <person name="Aerts A."/>
            <person name="Tisserant E."/>
            <person name="Veneault-Fourrey C."/>
            <person name="Joly D.L."/>
            <person name="Hacquard S."/>
            <person name="Amselem J."/>
            <person name="Cantarel B.L."/>
            <person name="Chiu R."/>
            <person name="Coutinho P.M."/>
            <person name="Feau N."/>
            <person name="Field M."/>
            <person name="Frey P."/>
            <person name="Gelhaye E."/>
            <person name="Goldberg J."/>
            <person name="Grabherr M.G."/>
            <person name="Kodira C.D."/>
            <person name="Kohler A."/>
            <person name="Kuees U."/>
            <person name="Lindquist E.A."/>
            <person name="Lucas S.M."/>
            <person name="Mago R."/>
            <person name="Mauceli E."/>
            <person name="Morin E."/>
            <person name="Murat C."/>
            <person name="Pangilinan J.L."/>
            <person name="Park R."/>
            <person name="Pearson M."/>
            <person name="Quesneville H."/>
            <person name="Rouhier N."/>
            <person name="Sakthikumar S."/>
            <person name="Salamov A.A."/>
            <person name="Schmutz J."/>
            <person name="Selles B."/>
            <person name="Shapiro H."/>
            <person name="Tanguay P."/>
            <person name="Tuskan G.A."/>
            <person name="Henrissat B."/>
            <person name="Van de Peer Y."/>
            <person name="Rouze P."/>
            <person name="Ellis J.G."/>
            <person name="Dodds P.N."/>
            <person name="Schein J.E."/>
            <person name="Zhong S."/>
            <person name="Hamelin R.C."/>
            <person name="Grigoriev I.V."/>
            <person name="Szabo L.J."/>
            <person name="Martin F."/>
        </authorList>
    </citation>
    <scope>NUCLEOTIDE SEQUENCE [LARGE SCALE GENOMIC DNA]</scope>
    <source>
        <strain evidence="2">98AG31 / pathotype 3-4-7</strain>
    </source>
</reference>
<evidence type="ECO:0000313" key="1">
    <source>
        <dbReference type="EMBL" id="EGG10471.1"/>
    </source>
</evidence>
<dbReference type="AlphaFoldDB" id="F4RAF3"/>
<protein>
    <submittedName>
        <fullName evidence="1">Uncharacterized protein</fullName>
    </submittedName>
</protein>
<dbReference type="RefSeq" id="XP_007405941.1">
    <property type="nucleotide sequence ID" value="XM_007405879.1"/>
</dbReference>
<gene>
    <name evidence="1" type="ORF">MELLADRAFT_103065</name>
</gene>
<dbReference type="VEuPathDB" id="FungiDB:MELLADRAFT_103065"/>
<organism evidence="2">
    <name type="scientific">Melampsora larici-populina (strain 98AG31 / pathotype 3-4-7)</name>
    <name type="common">Poplar leaf rust fungus</name>
    <dbReference type="NCBI Taxonomy" id="747676"/>
    <lineage>
        <taxon>Eukaryota</taxon>
        <taxon>Fungi</taxon>
        <taxon>Dikarya</taxon>
        <taxon>Basidiomycota</taxon>
        <taxon>Pucciniomycotina</taxon>
        <taxon>Pucciniomycetes</taxon>
        <taxon>Pucciniales</taxon>
        <taxon>Melampsoraceae</taxon>
        <taxon>Melampsora</taxon>
    </lineage>
</organism>
<accession>F4RAF3</accession>
<sequence>MSPRRRVDFLQWHSTTAARPNQSKTNSYVSSSIKYVEGERAHPKSDCAAQLNRQDPSTCVASSFEATVKSSRPSIFPFALEDPMLPPSRLVLIKSGAWTLLSCHNPTKCLPIGSPNAVPLTLRPRFEPAPFGRARCIWLTGEVYARPELRDTMVRVRPGFAIEQDDYASQLPVPLPVITVRSRGYVLRFGRQNLDRWIVVALHNVSDESSGRVIHFNVIYEVSTEVVAEIGEDVFGLGNVVNFHGQVMHYFRRSGKWVVKQGMRMARHGLLVHVQLPYPTWLVLYQINQGVLAHSHG</sequence>
<dbReference type="KEGG" id="mlr:MELLADRAFT_103065"/>
<name>F4RAF3_MELLP</name>
<evidence type="ECO:0000313" key="2">
    <source>
        <dbReference type="Proteomes" id="UP000001072"/>
    </source>
</evidence>